<accession>A0A401KWY7</accession>
<protein>
    <submittedName>
        <fullName evidence="3">Uncharacterized protein</fullName>
    </submittedName>
</protein>
<proteinExistence type="predicted"/>
<gene>
    <name evidence="3" type="ORF">AAWM_06670</name>
</gene>
<feature type="region of interest" description="Disordered" evidence="1">
    <location>
        <begin position="1"/>
        <end position="21"/>
    </location>
</feature>
<evidence type="ECO:0000313" key="4">
    <source>
        <dbReference type="Proteomes" id="UP000286921"/>
    </source>
</evidence>
<dbReference type="Proteomes" id="UP000286921">
    <property type="component" value="Unassembled WGS sequence"/>
</dbReference>
<keyword evidence="2" id="KW-0812">Transmembrane</keyword>
<evidence type="ECO:0000256" key="1">
    <source>
        <dbReference type="SAM" id="MobiDB-lite"/>
    </source>
</evidence>
<dbReference type="AlphaFoldDB" id="A0A401KWY7"/>
<keyword evidence="2" id="KW-1133">Transmembrane helix</keyword>
<feature type="transmembrane region" description="Helical" evidence="2">
    <location>
        <begin position="27"/>
        <end position="48"/>
    </location>
</feature>
<dbReference type="EMBL" id="BDHI01000015">
    <property type="protein sequence ID" value="GCB23785.1"/>
    <property type="molecule type" value="Genomic_DNA"/>
</dbReference>
<reference evidence="3 4" key="1">
    <citation type="submission" date="2016-09" db="EMBL/GenBank/DDBJ databases">
        <title>Aspergillus awamori IFM 58123T.</title>
        <authorList>
            <person name="Kusuya Y."/>
            <person name="Shimizu M."/>
            <person name="Takahashi H."/>
            <person name="Yaguchi T."/>
        </authorList>
    </citation>
    <scope>NUCLEOTIDE SEQUENCE [LARGE SCALE GENOMIC DNA]</scope>
    <source>
        <strain evidence="3 4">IFM 58123</strain>
    </source>
</reference>
<name>A0A401KWY7_ASPAW</name>
<organism evidence="3 4">
    <name type="scientific">Aspergillus awamori</name>
    <name type="common">Black koji mold</name>
    <dbReference type="NCBI Taxonomy" id="105351"/>
    <lineage>
        <taxon>Eukaryota</taxon>
        <taxon>Fungi</taxon>
        <taxon>Dikarya</taxon>
        <taxon>Ascomycota</taxon>
        <taxon>Pezizomycotina</taxon>
        <taxon>Eurotiomycetes</taxon>
        <taxon>Eurotiomycetidae</taxon>
        <taxon>Eurotiales</taxon>
        <taxon>Aspergillaceae</taxon>
        <taxon>Aspergillus</taxon>
    </lineage>
</organism>
<evidence type="ECO:0000313" key="3">
    <source>
        <dbReference type="EMBL" id="GCB23785.1"/>
    </source>
</evidence>
<sequence length="494" mass="54019">MILPRDGYPRQDSSSSVESSASGRDQMIIGVVFGGVAVVMIISAILLIRCKKRINERRHRRQQQRLLAHHLSQSTTGYYQYHPDLEGSKPHTPEYPLEIASSTHQEPFSCLDQQQHQPQQRVIEDPPPAYQPLPVYDPSRYHGVDGMVGIAVPYPGVTASMYRMSGLGIEPQRRVPDRDSNAFSFAVEERLDVPANRQVGEVEEGQSIQRPRPVLSRLVTNFGDHYAGPRAPSPSRRVDKLDGWFGPNRDDQPVIVAAASPLFLLQTLVPIEASVPINLPTSNPPVTNATSELGAAWHSSSRSLPPSSGISPILVAAERSIHLLEQGLPCVTPIPSLSQPLDGPRQGGTISCDCGWMPPTSRSLLAAPFGRLAARCLQVDCAAQLFSRHALPSFTISRHADRLCSLLQRLPMTSQCVGITIPLTRKRAIPLRLTETSSTGRVRPTGLPTQGDKKSAVMEGEPFCRVQDVSARLSPSVPLAKLRCPSLFALKDVP</sequence>
<evidence type="ECO:0000256" key="2">
    <source>
        <dbReference type="SAM" id="Phobius"/>
    </source>
</evidence>
<comment type="caution">
    <text evidence="3">The sequence shown here is derived from an EMBL/GenBank/DDBJ whole genome shotgun (WGS) entry which is preliminary data.</text>
</comment>
<keyword evidence="4" id="KW-1185">Reference proteome</keyword>
<keyword evidence="2" id="KW-0472">Membrane</keyword>